<accession>A0A182NIP4</accession>
<dbReference type="PANTHER" id="PTHR22959">
    <property type="entry name" value="PYM PROTEIN"/>
    <property type="match status" value="1"/>
</dbReference>
<dbReference type="SUPFAM" id="SSF101931">
    <property type="entry name" value="Pym (Within the bgcn gene intron protein, WIBG), N-terminal domain"/>
    <property type="match status" value="1"/>
</dbReference>
<dbReference type="VEuPathDB" id="VectorBase:ADIR007518"/>
<protein>
    <recommendedName>
        <fullName evidence="2">Partner of Y14 and mago</fullName>
    </recommendedName>
</protein>
<dbReference type="SMART" id="SM01273">
    <property type="entry name" value="Mago-bind"/>
    <property type="match status" value="1"/>
</dbReference>
<dbReference type="STRING" id="7168.A0A182NIP4"/>
<dbReference type="GO" id="GO:0003723">
    <property type="term" value="F:RNA binding"/>
    <property type="evidence" value="ECO:0007669"/>
    <property type="project" value="TreeGrafter"/>
</dbReference>
<comment type="similarity">
    <text evidence="1">Belongs to the pym family.</text>
</comment>
<name>A0A182NIP4_9DIPT</name>
<feature type="compositionally biased region" description="Basic and acidic residues" evidence="3">
    <location>
        <begin position="136"/>
        <end position="162"/>
    </location>
</feature>
<proteinExistence type="inferred from homology"/>
<evidence type="ECO:0000256" key="1">
    <source>
        <dbReference type="ARBA" id="ARBA00009394"/>
    </source>
</evidence>
<dbReference type="AlphaFoldDB" id="A0A182NIP4"/>
<dbReference type="Proteomes" id="UP000075884">
    <property type="component" value="Unassembled WGS sequence"/>
</dbReference>
<reference evidence="5" key="2">
    <citation type="submission" date="2020-05" db="UniProtKB">
        <authorList>
            <consortium name="EnsemblMetazoa"/>
        </authorList>
    </citation>
    <scope>IDENTIFICATION</scope>
    <source>
        <strain evidence="5">WRAIR2</strain>
    </source>
</reference>
<dbReference type="InterPro" id="IPR015362">
    <property type="entry name" value="WIBG_mago-bd"/>
</dbReference>
<dbReference type="PANTHER" id="PTHR22959:SF0">
    <property type="entry name" value="PARTNER OF Y14 AND MAGO"/>
    <property type="match status" value="1"/>
</dbReference>
<evidence type="ECO:0000259" key="4">
    <source>
        <dbReference type="SMART" id="SM01273"/>
    </source>
</evidence>
<feature type="compositionally biased region" description="Low complexity" evidence="3">
    <location>
        <begin position="271"/>
        <end position="281"/>
    </location>
</feature>
<sequence length="345" mass="38078">MLLLLPPLLERRESAQHDEQHIFRANEALLVLFVTLRGCAVFSPIGTTDRHFWLSSAVLKRNGQAEDCTETMTTYSTDSQGKFIPATQRPDGTWRKPRRVRDGYVPQEEVPLYESKGKQFAQKPALPPGLSPEVVQKAKEKRERDRLRQQLREEQQKKEQQNKKLQTGVIAVDGGGGGVVCVNGEKPKGAKTANPAPQRSKKTPELPDILLDQRPKPSQAAPKAKAPKTAPQPKAASTATPSKHDTVVDELAGALATGAQLNSQPAPNPPTAAAEETPQDAAQLEVAKKLRKLRKKIREIEAIETKLRSSDGPKLDKDQLEKVKRKPDILQEIEELEVQYSAGAM</sequence>
<dbReference type="GO" id="GO:0005737">
    <property type="term" value="C:cytoplasm"/>
    <property type="evidence" value="ECO:0007669"/>
    <property type="project" value="TreeGrafter"/>
</dbReference>
<dbReference type="GO" id="GO:0035145">
    <property type="term" value="C:exon-exon junction complex"/>
    <property type="evidence" value="ECO:0007669"/>
    <property type="project" value="TreeGrafter"/>
</dbReference>
<feature type="domain" description="WIBG Mago-binding" evidence="4">
    <location>
        <begin position="80"/>
        <end position="106"/>
    </location>
</feature>
<evidence type="ECO:0000313" key="6">
    <source>
        <dbReference type="Proteomes" id="UP000075884"/>
    </source>
</evidence>
<dbReference type="EnsemblMetazoa" id="ADIR007518-RA">
    <property type="protein sequence ID" value="ADIR007518-PA"/>
    <property type="gene ID" value="ADIR007518"/>
</dbReference>
<dbReference type="InterPro" id="IPR036348">
    <property type="entry name" value="WIBG_N_sf"/>
</dbReference>
<organism evidence="5 6">
    <name type="scientific">Anopheles dirus</name>
    <dbReference type="NCBI Taxonomy" id="7168"/>
    <lineage>
        <taxon>Eukaryota</taxon>
        <taxon>Metazoa</taxon>
        <taxon>Ecdysozoa</taxon>
        <taxon>Arthropoda</taxon>
        <taxon>Hexapoda</taxon>
        <taxon>Insecta</taxon>
        <taxon>Pterygota</taxon>
        <taxon>Neoptera</taxon>
        <taxon>Endopterygota</taxon>
        <taxon>Diptera</taxon>
        <taxon>Nematocera</taxon>
        <taxon>Culicoidea</taxon>
        <taxon>Culicidae</taxon>
        <taxon>Anophelinae</taxon>
        <taxon>Anopheles</taxon>
    </lineage>
</organism>
<feature type="compositionally biased region" description="Low complexity" evidence="3">
    <location>
        <begin position="163"/>
        <end position="172"/>
    </location>
</feature>
<reference evidence="6" key="1">
    <citation type="submission" date="2013-03" db="EMBL/GenBank/DDBJ databases">
        <title>The Genome Sequence of Anopheles dirus WRAIR2.</title>
        <authorList>
            <consortium name="The Broad Institute Genomics Platform"/>
            <person name="Neafsey D.E."/>
            <person name="Walton C."/>
            <person name="Walker B."/>
            <person name="Young S.K."/>
            <person name="Zeng Q."/>
            <person name="Gargeya S."/>
            <person name="Fitzgerald M."/>
            <person name="Haas B."/>
            <person name="Abouelleil A."/>
            <person name="Allen A.W."/>
            <person name="Alvarado L."/>
            <person name="Arachchi H.M."/>
            <person name="Berlin A.M."/>
            <person name="Chapman S.B."/>
            <person name="Gainer-Dewar J."/>
            <person name="Goldberg J."/>
            <person name="Griggs A."/>
            <person name="Gujja S."/>
            <person name="Hansen M."/>
            <person name="Howarth C."/>
            <person name="Imamovic A."/>
            <person name="Ireland A."/>
            <person name="Larimer J."/>
            <person name="McCowan C."/>
            <person name="Murphy C."/>
            <person name="Pearson M."/>
            <person name="Poon T.W."/>
            <person name="Priest M."/>
            <person name="Roberts A."/>
            <person name="Saif S."/>
            <person name="Shea T."/>
            <person name="Sisk P."/>
            <person name="Sykes S."/>
            <person name="Wortman J."/>
            <person name="Nusbaum C."/>
            <person name="Birren B."/>
        </authorList>
    </citation>
    <scope>NUCLEOTIDE SEQUENCE [LARGE SCALE GENOMIC DNA]</scope>
    <source>
        <strain evidence="6">WRAIR2</strain>
    </source>
</reference>
<feature type="compositionally biased region" description="Low complexity" evidence="3">
    <location>
        <begin position="216"/>
        <end position="241"/>
    </location>
</feature>
<evidence type="ECO:0000256" key="3">
    <source>
        <dbReference type="SAM" id="MobiDB-lite"/>
    </source>
</evidence>
<evidence type="ECO:0000256" key="2">
    <source>
        <dbReference type="ARBA" id="ARBA00018898"/>
    </source>
</evidence>
<dbReference type="Pfam" id="PF09282">
    <property type="entry name" value="Mago-bind"/>
    <property type="match status" value="1"/>
</dbReference>
<keyword evidence="6" id="KW-1185">Reference proteome</keyword>
<feature type="region of interest" description="Disordered" evidence="3">
    <location>
        <begin position="80"/>
        <end position="281"/>
    </location>
</feature>
<dbReference type="GO" id="GO:1903259">
    <property type="term" value="P:exon-exon junction complex disassembly"/>
    <property type="evidence" value="ECO:0007669"/>
    <property type="project" value="InterPro"/>
</dbReference>
<dbReference type="InterPro" id="IPR039333">
    <property type="entry name" value="PYM1"/>
</dbReference>
<evidence type="ECO:0000313" key="5">
    <source>
        <dbReference type="EnsemblMetazoa" id="ADIR007518-PA"/>
    </source>
</evidence>